<evidence type="ECO:0000256" key="1">
    <source>
        <dbReference type="SAM" id="MobiDB-lite"/>
    </source>
</evidence>
<organism evidence="2 3">
    <name type="scientific">Araneus ventricosus</name>
    <name type="common">Orbweaver spider</name>
    <name type="synonym">Epeira ventricosa</name>
    <dbReference type="NCBI Taxonomy" id="182803"/>
    <lineage>
        <taxon>Eukaryota</taxon>
        <taxon>Metazoa</taxon>
        <taxon>Ecdysozoa</taxon>
        <taxon>Arthropoda</taxon>
        <taxon>Chelicerata</taxon>
        <taxon>Arachnida</taxon>
        <taxon>Araneae</taxon>
        <taxon>Araneomorphae</taxon>
        <taxon>Entelegynae</taxon>
        <taxon>Araneoidea</taxon>
        <taxon>Araneidae</taxon>
        <taxon>Araneus</taxon>
    </lineage>
</organism>
<feature type="region of interest" description="Disordered" evidence="1">
    <location>
        <begin position="1"/>
        <end position="31"/>
    </location>
</feature>
<sequence length="128" mass="14401">MKENYNNSPHYSHSSSPKYKKSTNHEQEETSNLVQTCSIAYHGEEQIRNIILGKEPVTAVVNTGNSVSLVREDISRKIIDRSKLSQNRIVLSGIGGSKVSTKGSFQQDFTVDEDEYCLTWHIDTKLPS</sequence>
<evidence type="ECO:0008006" key="4">
    <source>
        <dbReference type="Google" id="ProtNLM"/>
    </source>
</evidence>
<keyword evidence="3" id="KW-1185">Reference proteome</keyword>
<proteinExistence type="predicted"/>
<protein>
    <recommendedName>
        <fullName evidence="4">Peptidase A2 domain-containing protein</fullName>
    </recommendedName>
</protein>
<accession>A0A4Y2DL76</accession>
<comment type="caution">
    <text evidence="2">The sequence shown here is derived from an EMBL/GenBank/DDBJ whole genome shotgun (WGS) entry which is preliminary data.</text>
</comment>
<dbReference type="Proteomes" id="UP000499080">
    <property type="component" value="Unassembled WGS sequence"/>
</dbReference>
<dbReference type="OrthoDB" id="6466362at2759"/>
<evidence type="ECO:0000313" key="2">
    <source>
        <dbReference type="EMBL" id="GBM17580.1"/>
    </source>
</evidence>
<dbReference type="EMBL" id="BGPR01000391">
    <property type="protein sequence ID" value="GBM17580.1"/>
    <property type="molecule type" value="Genomic_DNA"/>
</dbReference>
<name>A0A4Y2DL76_ARAVE</name>
<evidence type="ECO:0000313" key="3">
    <source>
        <dbReference type="Proteomes" id="UP000499080"/>
    </source>
</evidence>
<reference evidence="2 3" key="1">
    <citation type="journal article" date="2019" name="Sci. Rep.">
        <title>Orb-weaving spider Araneus ventricosus genome elucidates the spidroin gene catalogue.</title>
        <authorList>
            <person name="Kono N."/>
            <person name="Nakamura H."/>
            <person name="Ohtoshi R."/>
            <person name="Moran D.A.P."/>
            <person name="Shinohara A."/>
            <person name="Yoshida Y."/>
            <person name="Fujiwara M."/>
            <person name="Mori M."/>
            <person name="Tomita M."/>
            <person name="Arakawa K."/>
        </authorList>
    </citation>
    <scope>NUCLEOTIDE SEQUENCE [LARGE SCALE GENOMIC DNA]</scope>
</reference>
<feature type="compositionally biased region" description="Low complexity" evidence="1">
    <location>
        <begin position="1"/>
        <end position="17"/>
    </location>
</feature>
<gene>
    <name evidence="2" type="ORF">AVEN_80883_1</name>
</gene>
<dbReference type="AlphaFoldDB" id="A0A4Y2DL76"/>